<dbReference type="EMBL" id="MGES01000008">
    <property type="protein sequence ID" value="OGL89291.1"/>
    <property type="molecule type" value="Genomic_DNA"/>
</dbReference>
<name>A0A1F7VFU1_9BACT</name>
<evidence type="ECO:0000256" key="6">
    <source>
        <dbReference type="ARBA" id="ARBA00022927"/>
    </source>
</evidence>
<keyword evidence="6 10" id="KW-0653">Protein transport</keyword>
<evidence type="ECO:0000256" key="1">
    <source>
        <dbReference type="ARBA" id="ARBA00004651"/>
    </source>
</evidence>
<dbReference type="Pfam" id="PF03840">
    <property type="entry name" value="SecG"/>
    <property type="match status" value="1"/>
</dbReference>
<dbReference type="GO" id="GO:0009306">
    <property type="term" value="P:protein secretion"/>
    <property type="evidence" value="ECO:0007669"/>
    <property type="project" value="UniProtKB-UniRule"/>
</dbReference>
<evidence type="ECO:0000256" key="5">
    <source>
        <dbReference type="ARBA" id="ARBA00022692"/>
    </source>
</evidence>
<keyword evidence="5 10" id="KW-0812">Transmembrane</keyword>
<dbReference type="GO" id="GO:0005886">
    <property type="term" value="C:plasma membrane"/>
    <property type="evidence" value="ECO:0007669"/>
    <property type="project" value="UniProtKB-SubCell"/>
</dbReference>
<comment type="function">
    <text evidence="10">Involved in protein export. Participates in an early event of protein translocation.</text>
</comment>
<accession>A0A1F7VFU1</accession>
<feature type="transmembrane region" description="Helical" evidence="10">
    <location>
        <begin position="50"/>
        <end position="71"/>
    </location>
</feature>
<keyword evidence="9 10" id="KW-0472">Membrane</keyword>
<dbReference type="STRING" id="1802410.A3H75_01530"/>
<keyword evidence="4 10" id="KW-1003">Cell membrane</keyword>
<organism evidence="11 12">
    <name type="scientific">Candidatus Uhrbacteria bacterium RIFCSPLOWO2_02_FULL_51_9</name>
    <dbReference type="NCBI Taxonomy" id="1802410"/>
    <lineage>
        <taxon>Bacteria</taxon>
        <taxon>Candidatus Uhriibacteriota</taxon>
    </lineage>
</organism>
<dbReference type="GO" id="GO:0043952">
    <property type="term" value="P:protein transport by the Sec complex"/>
    <property type="evidence" value="ECO:0007669"/>
    <property type="project" value="TreeGrafter"/>
</dbReference>
<dbReference type="PANTHER" id="PTHR34182">
    <property type="entry name" value="PROTEIN-EXPORT MEMBRANE PROTEIN SECG"/>
    <property type="match status" value="1"/>
</dbReference>
<evidence type="ECO:0000256" key="2">
    <source>
        <dbReference type="ARBA" id="ARBA00008445"/>
    </source>
</evidence>
<dbReference type="NCBIfam" id="TIGR00810">
    <property type="entry name" value="secG"/>
    <property type="match status" value="1"/>
</dbReference>
<dbReference type="Proteomes" id="UP000176678">
    <property type="component" value="Unassembled WGS sequence"/>
</dbReference>
<proteinExistence type="inferred from homology"/>
<sequence>MVKTLLTVLQVMVSILLITAILLQQKGAGLGGVFGGTGNVYSTKRGVDKILFRATILLAVLFFGIALTSLFV</sequence>
<dbReference type="InterPro" id="IPR004692">
    <property type="entry name" value="SecG"/>
</dbReference>
<protein>
    <recommendedName>
        <fullName evidence="10">Protein-export membrane protein SecG</fullName>
    </recommendedName>
</protein>
<evidence type="ECO:0000313" key="12">
    <source>
        <dbReference type="Proteomes" id="UP000176678"/>
    </source>
</evidence>
<evidence type="ECO:0000256" key="7">
    <source>
        <dbReference type="ARBA" id="ARBA00022989"/>
    </source>
</evidence>
<dbReference type="PANTHER" id="PTHR34182:SF1">
    <property type="entry name" value="PROTEIN-EXPORT MEMBRANE PROTEIN SECG"/>
    <property type="match status" value="1"/>
</dbReference>
<comment type="similarity">
    <text evidence="2 10">Belongs to the SecG family.</text>
</comment>
<dbReference type="PRINTS" id="PR01651">
    <property type="entry name" value="SECGEXPORT"/>
</dbReference>
<keyword evidence="8 10" id="KW-0811">Translocation</keyword>
<comment type="caution">
    <text evidence="10">Lacks conserved residue(s) required for the propagation of feature annotation.</text>
</comment>
<reference evidence="11 12" key="1">
    <citation type="journal article" date="2016" name="Nat. Commun.">
        <title>Thousands of microbial genomes shed light on interconnected biogeochemical processes in an aquifer system.</title>
        <authorList>
            <person name="Anantharaman K."/>
            <person name="Brown C.T."/>
            <person name="Hug L.A."/>
            <person name="Sharon I."/>
            <person name="Castelle C.J."/>
            <person name="Probst A.J."/>
            <person name="Thomas B.C."/>
            <person name="Singh A."/>
            <person name="Wilkins M.J."/>
            <person name="Karaoz U."/>
            <person name="Brodie E.L."/>
            <person name="Williams K.H."/>
            <person name="Hubbard S.S."/>
            <person name="Banfield J.F."/>
        </authorList>
    </citation>
    <scope>NUCLEOTIDE SEQUENCE [LARGE SCALE GENOMIC DNA]</scope>
</reference>
<gene>
    <name evidence="11" type="ORF">A3H75_01530</name>
</gene>
<evidence type="ECO:0000256" key="4">
    <source>
        <dbReference type="ARBA" id="ARBA00022475"/>
    </source>
</evidence>
<evidence type="ECO:0000256" key="9">
    <source>
        <dbReference type="ARBA" id="ARBA00023136"/>
    </source>
</evidence>
<comment type="caution">
    <text evidence="11">The sequence shown here is derived from an EMBL/GenBank/DDBJ whole genome shotgun (WGS) entry which is preliminary data.</text>
</comment>
<evidence type="ECO:0000313" key="11">
    <source>
        <dbReference type="EMBL" id="OGL89291.1"/>
    </source>
</evidence>
<keyword evidence="7 10" id="KW-1133">Transmembrane helix</keyword>
<dbReference type="GO" id="GO:0015450">
    <property type="term" value="F:protein-transporting ATPase activity"/>
    <property type="evidence" value="ECO:0007669"/>
    <property type="project" value="UniProtKB-UniRule"/>
</dbReference>
<evidence type="ECO:0000256" key="8">
    <source>
        <dbReference type="ARBA" id="ARBA00023010"/>
    </source>
</evidence>
<dbReference type="AlphaFoldDB" id="A0A1F7VFU1"/>
<keyword evidence="3 10" id="KW-0813">Transport</keyword>
<comment type="subcellular location">
    <subcellularLocation>
        <location evidence="1 10">Cell membrane</location>
        <topology evidence="1 10">Multi-pass membrane protein</topology>
    </subcellularLocation>
</comment>
<dbReference type="GO" id="GO:0065002">
    <property type="term" value="P:intracellular protein transmembrane transport"/>
    <property type="evidence" value="ECO:0007669"/>
    <property type="project" value="TreeGrafter"/>
</dbReference>
<evidence type="ECO:0000256" key="3">
    <source>
        <dbReference type="ARBA" id="ARBA00022448"/>
    </source>
</evidence>
<evidence type="ECO:0000256" key="10">
    <source>
        <dbReference type="RuleBase" id="RU365087"/>
    </source>
</evidence>